<dbReference type="RefSeq" id="WP_343337008.1">
    <property type="nucleotide sequence ID" value="NZ_CP154622.1"/>
</dbReference>
<gene>
    <name evidence="1" type="ORF">TPELB_21320</name>
</gene>
<dbReference type="Proteomes" id="UP001477947">
    <property type="component" value="Chromosome"/>
</dbReference>
<dbReference type="EMBL" id="CP154622">
    <property type="protein sequence ID" value="XAM41819.1"/>
    <property type="molecule type" value="Genomic_DNA"/>
</dbReference>
<proteinExistence type="predicted"/>
<accession>A0ABZ3FGF9</accession>
<reference evidence="1 2" key="1">
    <citation type="submission" date="2024-04" db="EMBL/GenBank/DDBJ databases">
        <title>Isolation and characterization of novel acetogenic strains of the genera Terrisporobacter and Acetoanaerobium.</title>
        <authorList>
            <person name="Boeer T."/>
            <person name="Schueler M.A."/>
            <person name="Lueschen A."/>
            <person name="Eysell L."/>
            <person name="Droege J."/>
            <person name="Heinemann M."/>
            <person name="Engelhardt L."/>
            <person name="Basen M."/>
            <person name="Daniel R."/>
        </authorList>
    </citation>
    <scope>NUCLEOTIDE SEQUENCE [LARGE SCALE GENOMIC DNA]</scope>
    <source>
        <strain evidence="1 2">ELB</strain>
    </source>
</reference>
<organism evidence="1 2">
    <name type="scientific">Terrisporobacter petrolearius</name>
    <dbReference type="NCBI Taxonomy" id="1460447"/>
    <lineage>
        <taxon>Bacteria</taxon>
        <taxon>Bacillati</taxon>
        <taxon>Bacillota</taxon>
        <taxon>Clostridia</taxon>
        <taxon>Peptostreptococcales</taxon>
        <taxon>Peptostreptococcaceae</taxon>
        <taxon>Terrisporobacter</taxon>
    </lineage>
</organism>
<protein>
    <submittedName>
        <fullName evidence="1">Uncharacterized protein</fullName>
    </submittedName>
</protein>
<keyword evidence="2" id="KW-1185">Reference proteome</keyword>
<evidence type="ECO:0000313" key="2">
    <source>
        <dbReference type="Proteomes" id="UP001477947"/>
    </source>
</evidence>
<sequence>MDRSKKTAKRAIDALNEAITLKIKIDNDFKKFKSGEYDDKLKTELIKECHRHEELMAEFNKLNEIYELLK</sequence>
<name>A0ABZ3FGF9_9FIRM</name>
<evidence type="ECO:0000313" key="1">
    <source>
        <dbReference type="EMBL" id="XAM41819.1"/>
    </source>
</evidence>